<sequence>MPQPGRQRSAPPSGAWQTGWLVRRLALDPPAWEEADRRTRLIRTALVHFPSRAVAIAFLNDPHEALGDHPPILIAATSELGLQSALALMTVKAPG</sequence>
<evidence type="ECO:0000313" key="1">
    <source>
        <dbReference type="EMBL" id="SKB72044.1"/>
    </source>
</evidence>
<gene>
    <name evidence="1" type="ORF">SAMN06295920_105244</name>
</gene>
<proteinExistence type="predicted"/>
<dbReference type="OrthoDB" id="7473598at2"/>
<evidence type="ECO:0008006" key="3">
    <source>
        <dbReference type="Google" id="ProtNLM"/>
    </source>
</evidence>
<keyword evidence="2" id="KW-1185">Reference proteome</keyword>
<dbReference type="Proteomes" id="UP000189818">
    <property type="component" value="Unassembled WGS sequence"/>
</dbReference>
<protein>
    <recommendedName>
        <fullName evidence="3">DUF2384 domain-containing protein</fullName>
    </recommendedName>
</protein>
<dbReference type="EMBL" id="FUYM01000005">
    <property type="protein sequence ID" value="SKB72044.1"/>
    <property type="molecule type" value="Genomic_DNA"/>
</dbReference>
<dbReference type="RefSeq" id="WP_079648609.1">
    <property type="nucleotide sequence ID" value="NZ_FUYM01000005.1"/>
</dbReference>
<organism evidence="1 2">
    <name type="scientific">Rhizorhabdus histidinilytica</name>
    <dbReference type="NCBI Taxonomy" id="439228"/>
    <lineage>
        <taxon>Bacteria</taxon>
        <taxon>Pseudomonadati</taxon>
        <taxon>Pseudomonadota</taxon>
        <taxon>Alphaproteobacteria</taxon>
        <taxon>Sphingomonadales</taxon>
        <taxon>Sphingomonadaceae</taxon>
        <taxon>Rhizorhabdus</taxon>
    </lineage>
</organism>
<name>A0A1T5DK40_9SPHN</name>
<reference evidence="2" key="1">
    <citation type="submission" date="2017-02" db="EMBL/GenBank/DDBJ databases">
        <authorList>
            <person name="Varghese N."/>
            <person name="Submissions S."/>
        </authorList>
    </citation>
    <scope>NUCLEOTIDE SEQUENCE [LARGE SCALE GENOMIC DNA]</scope>
    <source>
        <strain evidence="2">UM2</strain>
    </source>
</reference>
<accession>A0A1T5DK40</accession>
<evidence type="ECO:0000313" key="2">
    <source>
        <dbReference type="Proteomes" id="UP000189818"/>
    </source>
</evidence>
<dbReference type="AlphaFoldDB" id="A0A1T5DK40"/>